<dbReference type="Proteomes" id="UP001165090">
    <property type="component" value="Unassembled WGS sequence"/>
</dbReference>
<gene>
    <name evidence="1" type="ORF">VaNZ11_001623</name>
</gene>
<organism evidence="1 2">
    <name type="scientific">Volvox africanus</name>
    <dbReference type="NCBI Taxonomy" id="51714"/>
    <lineage>
        <taxon>Eukaryota</taxon>
        <taxon>Viridiplantae</taxon>
        <taxon>Chlorophyta</taxon>
        <taxon>core chlorophytes</taxon>
        <taxon>Chlorophyceae</taxon>
        <taxon>CS clade</taxon>
        <taxon>Chlamydomonadales</taxon>
        <taxon>Volvocaceae</taxon>
        <taxon>Volvox</taxon>
    </lineage>
</organism>
<reference evidence="1 2" key="1">
    <citation type="journal article" date="2023" name="IScience">
        <title>Expanded male sex-determining region conserved during the evolution of homothallism in the green alga Volvox.</title>
        <authorList>
            <person name="Yamamoto K."/>
            <person name="Matsuzaki R."/>
            <person name="Mahakham W."/>
            <person name="Heman W."/>
            <person name="Sekimoto H."/>
            <person name="Kawachi M."/>
            <person name="Minakuchi Y."/>
            <person name="Toyoda A."/>
            <person name="Nozaki H."/>
        </authorList>
    </citation>
    <scope>NUCLEOTIDE SEQUENCE [LARGE SCALE GENOMIC DNA]</scope>
    <source>
        <strain evidence="1 2">NIES-4468</strain>
    </source>
</reference>
<proteinExistence type="predicted"/>
<accession>A0ABQ5RR24</accession>
<evidence type="ECO:0000313" key="2">
    <source>
        <dbReference type="Proteomes" id="UP001165090"/>
    </source>
</evidence>
<feature type="non-terminal residue" evidence="1">
    <location>
        <position position="1"/>
    </location>
</feature>
<keyword evidence="2" id="KW-1185">Reference proteome</keyword>
<feature type="non-terminal residue" evidence="1">
    <location>
        <position position="146"/>
    </location>
</feature>
<comment type="caution">
    <text evidence="1">The sequence shown here is derived from an EMBL/GenBank/DDBJ whole genome shotgun (WGS) entry which is preliminary data.</text>
</comment>
<evidence type="ECO:0000313" key="1">
    <source>
        <dbReference type="EMBL" id="GLI59683.1"/>
    </source>
</evidence>
<dbReference type="EMBL" id="BSDZ01000004">
    <property type="protein sequence ID" value="GLI59683.1"/>
    <property type="molecule type" value="Genomic_DNA"/>
</dbReference>
<protein>
    <submittedName>
        <fullName evidence="1">Uncharacterized protein</fullName>
    </submittedName>
</protein>
<name>A0ABQ5RR24_9CHLO</name>
<sequence>TAQSELAAAESFTAELTVMPLEALAVSSRVLYVVQSNAVAALMGLDMNAQAVQNLLTGWSRLLELAPVSLQAMAQVLGLASVPSAADVRIVARSTGGLTHCQVSVNDVYQMSMTSAVTDDKASALLRDVMGPMVTVTPGCRDAVLS</sequence>